<name>A0ACB0E047_RANTA</name>
<dbReference type="EMBL" id="OX596097">
    <property type="protein sequence ID" value="CAI9693769.1"/>
    <property type="molecule type" value="Genomic_DNA"/>
</dbReference>
<dbReference type="Proteomes" id="UP001162501">
    <property type="component" value="Chromosome 13"/>
</dbReference>
<gene>
    <name evidence="1" type="ORF">MRATA1EN3_LOCUS4982</name>
</gene>
<protein>
    <submittedName>
        <fullName evidence="1">Uncharacterized protein</fullName>
    </submittedName>
</protein>
<reference evidence="1" key="1">
    <citation type="submission" date="2023-05" db="EMBL/GenBank/DDBJ databases">
        <authorList>
            <consortium name="ELIXIR-Norway"/>
        </authorList>
    </citation>
    <scope>NUCLEOTIDE SEQUENCE</scope>
</reference>
<organism evidence="1 2">
    <name type="scientific">Rangifer tarandus platyrhynchus</name>
    <name type="common">Svalbard reindeer</name>
    <dbReference type="NCBI Taxonomy" id="3082113"/>
    <lineage>
        <taxon>Eukaryota</taxon>
        <taxon>Metazoa</taxon>
        <taxon>Chordata</taxon>
        <taxon>Craniata</taxon>
        <taxon>Vertebrata</taxon>
        <taxon>Euteleostomi</taxon>
        <taxon>Mammalia</taxon>
        <taxon>Eutheria</taxon>
        <taxon>Laurasiatheria</taxon>
        <taxon>Artiodactyla</taxon>
        <taxon>Ruminantia</taxon>
        <taxon>Pecora</taxon>
        <taxon>Cervidae</taxon>
        <taxon>Odocoileinae</taxon>
        <taxon>Rangifer</taxon>
    </lineage>
</organism>
<accession>A0ACB0E047</accession>
<proteinExistence type="predicted"/>
<sequence>MPGGRGARGPATTVSLEQSPGQLSCSLVYTTLLGLFNRRVETTVKWQPLGNHNELRSGPEGSPDHDVGWAGSRRAGTRAWRPGLGSLPPPPSPPPQPPLRPIRVRGYPVASRRSFPSDPARAGG</sequence>
<evidence type="ECO:0000313" key="1">
    <source>
        <dbReference type="EMBL" id="CAI9693769.1"/>
    </source>
</evidence>
<evidence type="ECO:0000313" key="2">
    <source>
        <dbReference type="Proteomes" id="UP001162501"/>
    </source>
</evidence>